<accession>A0A1X2HZA6</accession>
<feature type="compositionally biased region" description="Polar residues" evidence="1">
    <location>
        <begin position="41"/>
        <end position="51"/>
    </location>
</feature>
<sequence>MGAHHSREIISKEKRRRRKKPSTIITSANNESNGLPERSSPFISSTPNQAHVTYDDGSIDTKHSHSTNQSDLYKGSNSPPPPPSPPPPSPPTSTPITTTSPNRQRNPVQPVRHQVMLSDHIIPLSSLVSISKHIRRTHRDEENGMDDNGSGKQIGSIASQNQHQQQRQDHDTLSAASDEEESPTNPSFSSRSAFYTSSLDSSSSAQTSLTQPSSILHRRLSLSNTKPNVKPNSKVSNSNRSSNSGPVSINTTVNDLILPPTPDNISHPQHEDRHSTRKTRKSNWHYVLKQVFGGNVIAELDPAPQRILDSACGIGLWTWETSQQYKNSDVVGIDINLPDQHSGPWGSSATFKNSIPLAASHTYGGSSCGKNISFIYGDILEPLPFDNDYFGFIHQRGAGAFVPFDYWETLLREFYRILKVDGMVQLVEHDILFNNPGPILSMINEWYRIASDGIGVQTGYIEVMKEKLLSVGFDQVEEQVYDIPIGEWSDDPVKKQQGFLYKEQVKALFKSVQRWWLSETGINQHEYDRVCLEAMDEFEDYNSSVTWKIFTARKPRPCLTTTAPSSNHS</sequence>
<keyword evidence="2" id="KW-0808">Transferase</keyword>
<feature type="compositionally biased region" description="Low complexity" evidence="1">
    <location>
        <begin position="226"/>
        <end position="248"/>
    </location>
</feature>
<feature type="compositionally biased region" description="Pro residues" evidence="1">
    <location>
        <begin position="78"/>
        <end position="93"/>
    </location>
</feature>
<comment type="caution">
    <text evidence="2">The sequence shown here is derived from an EMBL/GenBank/DDBJ whole genome shotgun (WGS) entry which is preliminary data.</text>
</comment>
<dbReference type="Gene3D" id="3.40.50.150">
    <property type="entry name" value="Vaccinia Virus protein VP39"/>
    <property type="match status" value="1"/>
</dbReference>
<feature type="compositionally biased region" description="Low complexity" evidence="1">
    <location>
        <begin position="187"/>
        <end position="214"/>
    </location>
</feature>
<dbReference type="Proteomes" id="UP000193560">
    <property type="component" value="Unassembled WGS sequence"/>
</dbReference>
<dbReference type="STRING" id="90262.A0A1X2HZA6"/>
<feature type="compositionally biased region" description="Polar residues" evidence="1">
    <location>
        <begin position="66"/>
        <end position="77"/>
    </location>
</feature>
<dbReference type="PANTHER" id="PTHR43591">
    <property type="entry name" value="METHYLTRANSFERASE"/>
    <property type="match status" value="1"/>
</dbReference>
<keyword evidence="3" id="KW-1185">Reference proteome</keyword>
<protein>
    <submittedName>
        <fullName evidence="2">S-adenosyl-L-methionine-dependent methyltransferase</fullName>
    </submittedName>
</protein>
<proteinExistence type="predicted"/>
<evidence type="ECO:0000256" key="1">
    <source>
        <dbReference type="SAM" id="MobiDB-lite"/>
    </source>
</evidence>
<dbReference type="AlphaFoldDB" id="A0A1X2HZA6"/>
<dbReference type="InterPro" id="IPR029063">
    <property type="entry name" value="SAM-dependent_MTases_sf"/>
</dbReference>
<dbReference type="OrthoDB" id="2013972at2759"/>
<feature type="compositionally biased region" description="Basic and acidic residues" evidence="1">
    <location>
        <begin position="1"/>
        <end position="12"/>
    </location>
</feature>
<feature type="compositionally biased region" description="Polar residues" evidence="1">
    <location>
        <begin position="150"/>
        <end position="159"/>
    </location>
</feature>
<name>A0A1X2HZA6_9FUNG</name>
<dbReference type="GO" id="GO:0032259">
    <property type="term" value="P:methylation"/>
    <property type="evidence" value="ECO:0007669"/>
    <property type="project" value="UniProtKB-KW"/>
</dbReference>
<reference evidence="2 3" key="1">
    <citation type="submission" date="2016-07" db="EMBL/GenBank/DDBJ databases">
        <title>Pervasive Adenine N6-methylation of Active Genes in Fungi.</title>
        <authorList>
            <consortium name="DOE Joint Genome Institute"/>
            <person name="Mondo S.J."/>
            <person name="Dannebaum R.O."/>
            <person name="Kuo R.C."/>
            <person name="Labutti K."/>
            <person name="Haridas S."/>
            <person name="Kuo A."/>
            <person name="Salamov A."/>
            <person name="Ahrendt S.R."/>
            <person name="Lipzen A."/>
            <person name="Sullivan W."/>
            <person name="Andreopoulos W.B."/>
            <person name="Clum A."/>
            <person name="Lindquist E."/>
            <person name="Daum C."/>
            <person name="Ramamoorthy G.K."/>
            <person name="Gryganskyi A."/>
            <person name="Culley D."/>
            <person name="Magnuson J.K."/>
            <person name="James T.Y."/>
            <person name="O'Malley M.A."/>
            <person name="Stajich J.E."/>
            <person name="Spatafora J.W."/>
            <person name="Visel A."/>
            <person name="Grigoriev I.V."/>
        </authorList>
    </citation>
    <scope>NUCLEOTIDE SEQUENCE [LARGE SCALE GENOMIC DNA]</scope>
    <source>
        <strain evidence="2 3">NRRL 1336</strain>
    </source>
</reference>
<feature type="compositionally biased region" description="Polar residues" evidence="1">
    <location>
        <begin position="23"/>
        <end position="33"/>
    </location>
</feature>
<dbReference type="SUPFAM" id="SSF53335">
    <property type="entry name" value="S-adenosyl-L-methionine-dependent methyltransferases"/>
    <property type="match status" value="1"/>
</dbReference>
<dbReference type="PANTHER" id="PTHR43591:SF24">
    <property type="entry name" value="2-METHOXY-6-POLYPRENYL-1,4-BENZOQUINOL METHYLASE, MITOCHONDRIAL"/>
    <property type="match status" value="1"/>
</dbReference>
<organism evidence="2 3">
    <name type="scientific">Absidia repens</name>
    <dbReference type="NCBI Taxonomy" id="90262"/>
    <lineage>
        <taxon>Eukaryota</taxon>
        <taxon>Fungi</taxon>
        <taxon>Fungi incertae sedis</taxon>
        <taxon>Mucoromycota</taxon>
        <taxon>Mucoromycotina</taxon>
        <taxon>Mucoromycetes</taxon>
        <taxon>Mucorales</taxon>
        <taxon>Cunninghamellaceae</taxon>
        <taxon>Absidia</taxon>
    </lineage>
</organism>
<gene>
    <name evidence="2" type="ORF">BCR42DRAFT_428836</name>
</gene>
<evidence type="ECO:0000313" key="3">
    <source>
        <dbReference type="Proteomes" id="UP000193560"/>
    </source>
</evidence>
<feature type="region of interest" description="Disordered" evidence="1">
    <location>
        <begin position="137"/>
        <end position="280"/>
    </location>
</feature>
<keyword evidence="2" id="KW-0489">Methyltransferase</keyword>
<dbReference type="GO" id="GO:0008168">
    <property type="term" value="F:methyltransferase activity"/>
    <property type="evidence" value="ECO:0007669"/>
    <property type="project" value="UniProtKB-KW"/>
</dbReference>
<dbReference type="EMBL" id="MCGE01000047">
    <property type="protein sequence ID" value="ORZ04934.1"/>
    <property type="molecule type" value="Genomic_DNA"/>
</dbReference>
<evidence type="ECO:0000313" key="2">
    <source>
        <dbReference type="EMBL" id="ORZ04934.1"/>
    </source>
</evidence>
<feature type="region of interest" description="Disordered" evidence="1">
    <location>
        <begin position="1"/>
        <end position="108"/>
    </location>
</feature>